<gene>
    <name evidence="2" type="ORF">TRAPUB_7085</name>
</gene>
<sequence>MQREPWLPDKLAYVAAPRALALGAYEPAVHAPLARALPAALLPRAVAVRALFPARPVTVRNARRAVRKERRRLTAGARSVLIASASFEGERVSWAWTERSGAGGGCRSGRDEDCSGTGDRPLVDR</sequence>
<comment type="caution">
    <text evidence="2">The sequence shown here is derived from an EMBL/GenBank/DDBJ whole genome shotgun (WGS) entry which is preliminary data.</text>
</comment>
<protein>
    <submittedName>
        <fullName evidence="2">Uncharacterized protein</fullName>
    </submittedName>
</protein>
<proteinExistence type="predicted"/>
<organism evidence="2 3">
    <name type="scientific">Trametes pubescens</name>
    <name type="common">White-rot fungus</name>
    <dbReference type="NCBI Taxonomy" id="154538"/>
    <lineage>
        <taxon>Eukaryota</taxon>
        <taxon>Fungi</taxon>
        <taxon>Dikarya</taxon>
        <taxon>Basidiomycota</taxon>
        <taxon>Agaricomycotina</taxon>
        <taxon>Agaricomycetes</taxon>
        <taxon>Polyporales</taxon>
        <taxon>Polyporaceae</taxon>
        <taxon>Trametes</taxon>
    </lineage>
</organism>
<reference evidence="2 3" key="1">
    <citation type="submission" date="2016-10" db="EMBL/GenBank/DDBJ databases">
        <title>Genome sequence of the basidiomycete white-rot fungus Trametes pubescens.</title>
        <authorList>
            <person name="Makela M.R."/>
            <person name="Granchi Z."/>
            <person name="Peng M."/>
            <person name="De Vries R.P."/>
            <person name="Grigoriev I."/>
            <person name="Riley R."/>
            <person name="Hilden K."/>
        </authorList>
    </citation>
    <scope>NUCLEOTIDE SEQUENCE [LARGE SCALE GENOMIC DNA]</scope>
    <source>
        <strain evidence="2 3">FBCC735</strain>
    </source>
</reference>
<evidence type="ECO:0000313" key="3">
    <source>
        <dbReference type="Proteomes" id="UP000184267"/>
    </source>
</evidence>
<name>A0A1M2V454_TRAPU</name>
<evidence type="ECO:0000313" key="2">
    <source>
        <dbReference type="EMBL" id="OJT02391.1"/>
    </source>
</evidence>
<dbReference type="Proteomes" id="UP000184267">
    <property type="component" value="Unassembled WGS sequence"/>
</dbReference>
<evidence type="ECO:0000256" key="1">
    <source>
        <dbReference type="SAM" id="MobiDB-lite"/>
    </source>
</evidence>
<feature type="region of interest" description="Disordered" evidence="1">
    <location>
        <begin position="99"/>
        <end position="125"/>
    </location>
</feature>
<dbReference type="EMBL" id="MNAD01001672">
    <property type="protein sequence ID" value="OJT02391.1"/>
    <property type="molecule type" value="Genomic_DNA"/>
</dbReference>
<dbReference type="AlphaFoldDB" id="A0A1M2V454"/>
<accession>A0A1M2V454</accession>
<keyword evidence="3" id="KW-1185">Reference proteome</keyword>